<dbReference type="EMBL" id="BAAAWD010000006">
    <property type="protein sequence ID" value="GAA2995134.1"/>
    <property type="molecule type" value="Genomic_DNA"/>
</dbReference>
<keyword evidence="2" id="KW-1185">Reference proteome</keyword>
<dbReference type="Proteomes" id="UP001499930">
    <property type="component" value="Unassembled WGS sequence"/>
</dbReference>
<evidence type="ECO:0000313" key="2">
    <source>
        <dbReference type="Proteomes" id="UP001499930"/>
    </source>
</evidence>
<dbReference type="InterPro" id="IPR011990">
    <property type="entry name" value="TPR-like_helical_dom_sf"/>
</dbReference>
<comment type="caution">
    <text evidence="1">The sequence shown here is derived from an EMBL/GenBank/DDBJ whole genome shotgun (WGS) entry which is preliminary data.</text>
</comment>
<organism evidence="1 2">
    <name type="scientific">Streptosporangium longisporum</name>
    <dbReference type="NCBI Taxonomy" id="46187"/>
    <lineage>
        <taxon>Bacteria</taxon>
        <taxon>Bacillati</taxon>
        <taxon>Actinomycetota</taxon>
        <taxon>Actinomycetes</taxon>
        <taxon>Streptosporangiales</taxon>
        <taxon>Streptosporangiaceae</taxon>
        <taxon>Streptosporangium</taxon>
    </lineage>
</organism>
<dbReference type="SUPFAM" id="SSF52540">
    <property type="entry name" value="P-loop containing nucleoside triphosphate hydrolases"/>
    <property type="match status" value="1"/>
</dbReference>
<dbReference type="PANTHER" id="PTHR47691:SF3">
    <property type="entry name" value="HTH-TYPE TRANSCRIPTIONAL REGULATOR RV0890C-RELATED"/>
    <property type="match status" value="1"/>
</dbReference>
<dbReference type="Gene3D" id="1.25.40.10">
    <property type="entry name" value="Tetratricopeptide repeat domain"/>
    <property type="match status" value="1"/>
</dbReference>
<evidence type="ECO:0000313" key="1">
    <source>
        <dbReference type="EMBL" id="GAA2995134.1"/>
    </source>
</evidence>
<gene>
    <name evidence="1" type="ORF">GCM10017559_14410</name>
</gene>
<accession>A0ABN3XV27</accession>
<protein>
    <recommendedName>
        <fullName evidence="3">LuxR family transcriptional regulator</fullName>
    </recommendedName>
</protein>
<name>A0ABN3XV27_9ACTN</name>
<evidence type="ECO:0008006" key="3">
    <source>
        <dbReference type="Google" id="ProtNLM"/>
    </source>
</evidence>
<dbReference type="PANTHER" id="PTHR47691">
    <property type="entry name" value="REGULATOR-RELATED"/>
    <property type="match status" value="1"/>
</dbReference>
<dbReference type="InterPro" id="IPR027417">
    <property type="entry name" value="P-loop_NTPase"/>
</dbReference>
<proteinExistence type="predicted"/>
<dbReference type="RefSeq" id="WP_344890092.1">
    <property type="nucleotide sequence ID" value="NZ_BAAAWD010000006.1"/>
</dbReference>
<reference evidence="1 2" key="1">
    <citation type="journal article" date="2019" name="Int. J. Syst. Evol. Microbiol.">
        <title>The Global Catalogue of Microorganisms (GCM) 10K type strain sequencing project: providing services to taxonomists for standard genome sequencing and annotation.</title>
        <authorList>
            <consortium name="The Broad Institute Genomics Platform"/>
            <consortium name="The Broad Institute Genome Sequencing Center for Infectious Disease"/>
            <person name="Wu L."/>
            <person name="Ma J."/>
        </authorList>
    </citation>
    <scope>NUCLEOTIDE SEQUENCE [LARGE SCALE GENOMIC DNA]</scope>
    <source>
        <strain evidence="1 2">JCM 3106</strain>
    </source>
</reference>
<sequence length="615" mass="66087">MAELSDETDGDLLAGVVAGAFGLYETGGRPILDRLVDLLSARRLLLVLDACEHLVGPCAAVVTALLDGVPGIRIMVTSRQELGLPAEVVLPVEPFPVPPPEAADLAGYDAMSLFLDRATAVAPGLRTDERALMAVARLCRRLDGMPLAIELAASHMRGLSATQLADRFENRFGPPSGGVGLLLRHTLHAATGWSHELCTPAERLLWARLSVFAGTFGAESARGACEDGRLPGVPEVLDALAAKSVVTRVGDRYRLLDTIRDYGRDRLDELGETDLTIRRHRDHYLSAARRMSARWSGPDQIAWADWAYGELRDIRAALDRCLASGDPRTALELAGALRVLWCHLGLVREGRRYLDRALAAVAAPDRVRSRPLWVAAHLAVVQGDMSLARARAEECLESARYHGDTEAEAEAHLRLAATDMLAGDLEGARERVLRGAAGLRRTGTESPGVLLVPLLLAGIATFGGDLDEAVEILRETRRRCEARGELCQRAMADYVLSLALFSRRELTAAAAAARAALETKWRLRDTVGSVLAIGQLARIAAGAGDGLRAAWLLGAARRIWITFGLPGQGVDSVFELREAAAARAATLIGEAAFTRAFEEGSAAHFDAAVAYALRD</sequence>